<proteinExistence type="predicted"/>
<dbReference type="Proteomes" id="UP001642540">
    <property type="component" value="Unassembled WGS sequence"/>
</dbReference>
<evidence type="ECO:0000256" key="2">
    <source>
        <dbReference type="SAM" id="MobiDB-lite"/>
    </source>
</evidence>
<evidence type="ECO:0000256" key="1">
    <source>
        <dbReference type="SAM" id="Coils"/>
    </source>
</evidence>
<dbReference type="EMBL" id="CAXLJM020000038">
    <property type="protein sequence ID" value="CAL8107026.1"/>
    <property type="molecule type" value="Genomic_DNA"/>
</dbReference>
<sequence length="662" mass="75167">MVLQLKELRYYQVVLFFMCTIALLSEFSSGSAIAQTDTMLTSTGENLTYNATESINLGGAGAVSYDTSFESSEEDSEEDSDEDEDGDGEEEIVDPKQIEPTEQRHVILEETKIVHLAHGQNSGDIEKTALNETLGPVTHEPFHVAIPLPVRQKDEPDLFSPDEAEDALLNILQNSVKETYLAFKRNAARKKMDDLQHLEDSLKGQIQNLDIDLNAKILALDTNANSRISTLTEQIVSQRNEDIVTFSDNLNQLSKANQVHLETLHADTQHLKVTVEGLNKGQASLSAKMSQLQKTMHNMELKVNEIAIKNMEDMALLQTTQKTLAVLVDSMEKDLRSSEAALDNIQNKIGDLEKAKTEDSNKLRKTMIRDQKQDPLQTCVRHLKNKNVGGALKQWRMIEQITEDLKETLPADITKIIEDGYSKSPMNLPQMAEFVHRAVSHGERRLKEAAYSTLLTKMEQAKHLADRRKILEVFHVAQRIKSDLGSFYNTSAATADIVSKLPEPVRLVTFDKVKLFLPSRGFLRVSADRKVSLLPKDARFYDKDEILWQFDYDMDKTDGTFYIRSDKLQKYLVTIHEGFNSYGFSRQALFMTGNRKENGTRFDISNINGDNVLLKSIFYNGYLTWKSNIQTIYGDDDSYFVLLEDRKNGPSPYWEIKPENEF</sequence>
<feature type="coiled-coil region" evidence="1">
    <location>
        <begin position="282"/>
        <end position="362"/>
    </location>
</feature>
<name>A0ABP1QKY9_9HEXA</name>
<keyword evidence="1" id="KW-0175">Coiled coil</keyword>
<evidence type="ECO:0000313" key="3">
    <source>
        <dbReference type="EMBL" id="CAL8107026.1"/>
    </source>
</evidence>
<accession>A0ABP1QKY9</accession>
<keyword evidence="4" id="KW-1185">Reference proteome</keyword>
<protein>
    <submittedName>
        <fullName evidence="3">Uncharacterized protein</fullName>
    </submittedName>
</protein>
<organism evidence="3 4">
    <name type="scientific">Orchesella dallaii</name>
    <dbReference type="NCBI Taxonomy" id="48710"/>
    <lineage>
        <taxon>Eukaryota</taxon>
        <taxon>Metazoa</taxon>
        <taxon>Ecdysozoa</taxon>
        <taxon>Arthropoda</taxon>
        <taxon>Hexapoda</taxon>
        <taxon>Collembola</taxon>
        <taxon>Entomobryomorpha</taxon>
        <taxon>Entomobryoidea</taxon>
        <taxon>Orchesellidae</taxon>
        <taxon>Orchesellinae</taxon>
        <taxon>Orchesella</taxon>
    </lineage>
</organism>
<gene>
    <name evidence="3" type="ORF">ODALV1_LOCUS12550</name>
</gene>
<comment type="caution">
    <text evidence="3">The sequence shown here is derived from an EMBL/GenBank/DDBJ whole genome shotgun (WGS) entry which is preliminary data.</text>
</comment>
<feature type="region of interest" description="Disordered" evidence="2">
    <location>
        <begin position="62"/>
        <end position="100"/>
    </location>
</feature>
<reference evidence="3 4" key="1">
    <citation type="submission" date="2024-08" db="EMBL/GenBank/DDBJ databases">
        <authorList>
            <person name="Cucini C."/>
            <person name="Frati F."/>
        </authorList>
    </citation>
    <scope>NUCLEOTIDE SEQUENCE [LARGE SCALE GENOMIC DNA]</scope>
</reference>
<evidence type="ECO:0000313" key="4">
    <source>
        <dbReference type="Proteomes" id="UP001642540"/>
    </source>
</evidence>
<feature type="compositionally biased region" description="Acidic residues" evidence="2">
    <location>
        <begin position="71"/>
        <end position="92"/>
    </location>
</feature>